<evidence type="ECO:0000313" key="2">
    <source>
        <dbReference type="EMBL" id="PYH89192.1"/>
    </source>
</evidence>
<feature type="compositionally biased region" description="Basic residues" evidence="1">
    <location>
        <begin position="74"/>
        <end position="86"/>
    </location>
</feature>
<dbReference type="EMBL" id="KZ826043">
    <property type="protein sequence ID" value="PYH89192.1"/>
    <property type="molecule type" value="Genomic_DNA"/>
</dbReference>
<feature type="region of interest" description="Disordered" evidence="1">
    <location>
        <begin position="74"/>
        <end position="110"/>
    </location>
</feature>
<dbReference type="AlphaFoldDB" id="A0A319EDN5"/>
<accession>A0A319EDN5</accession>
<proteinExistence type="predicted"/>
<gene>
    <name evidence="2" type="ORF">BO71DRAFT_113408</name>
</gene>
<name>A0A319EDN5_9EURO</name>
<protein>
    <submittedName>
        <fullName evidence="2">Uncharacterized protein</fullName>
    </submittedName>
</protein>
<organism evidence="2 3">
    <name type="scientific">Aspergillus ellipticus CBS 707.79</name>
    <dbReference type="NCBI Taxonomy" id="1448320"/>
    <lineage>
        <taxon>Eukaryota</taxon>
        <taxon>Fungi</taxon>
        <taxon>Dikarya</taxon>
        <taxon>Ascomycota</taxon>
        <taxon>Pezizomycotina</taxon>
        <taxon>Eurotiomycetes</taxon>
        <taxon>Eurotiomycetidae</taxon>
        <taxon>Eurotiales</taxon>
        <taxon>Aspergillaceae</taxon>
        <taxon>Aspergillus</taxon>
        <taxon>Aspergillus subgen. Circumdati</taxon>
    </lineage>
</organism>
<reference evidence="2 3" key="1">
    <citation type="submission" date="2018-02" db="EMBL/GenBank/DDBJ databases">
        <title>The genomes of Aspergillus section Nigri reveals drivers in fungal speciation.</title>
        <authorList>
            <consortium name="DOE Joint Genome Institute"/>
            <person name="Vesth T.C."/>
            <person name="Nybo J."/>
            <person name="Theobald S."/>
            <person name="Brandl J."/>
            <person name="Frisvad J.C."/>
            <person name="Nielsen K.F."/>
            <person name="Lyhne E.K."/>
            <person name="Kogle M.E."/>
            <person name="Kuo A."/>
            <person name="Riley R."/>
            <person name="Clum A."/>
            <person name="Nolan M."/>
            <person name="Lipzen A."/>
            <person name="Salamov A."/>
            <person name="Henrissat B."/>
            <person name="Wiebenga A."/>
            <person name="De vries R.P."/>
            <person name="Grigoriev I.V."/>
            <person name="Mortensen U.H."/>
            <person name="Andersen M.R."/>
            <person name="Baker S.E."/>
        </authorList>
    </citation>
    <scope>NUCLEOTIDE SEQUENCE [LARGE SCALE GENOMIC DNA]</scope>
    <source>
        <strain evidence="2 3">CBS 707.79</strain>
    </source>
</reference>
<keyword evidence="3" id="KW-1185">Reference proteome</keyword>
<sequence length="110" mass="12547">MKNTLSVCFVLSPVPWQTVRGYTADAIWWVWQHSRAAASILYYAVPGRDPREGTCSKGWDLTHSHYILSAPRTGRRLHPIPSHSHHLTPDNNSTNRADREHARGPQLIRI</sequence>
<dbReference type="Proteomes" id="UP000247810">
    <property type="component" value="Unassembled WGS sequence"/>
</dbReference>
<evidence type="ECO:0000313" key="3">
    <source>
        <dbReference type="Proteomes" id="UP000247810"/>
    </source>
</evidence>
<dbReference type="VEuPathDB" id="FungiDB:BO71DRAFT_113408"/>
<evidence type="ECO:0000256" key="1">
    <source>
        <dbReference type="SAM" id="MobiDB-lite"/>
    </source>
</evidence>